<proteinExistence type="predicted"/>
<gene>
    <name evidence="2" type="ORF">HXX08_07430</name>
    <name evidence="3" type="ORF">HXX08_14980</name>
    <name evidence="4" type="ORF">OZ401_000830</name>
    <name evidence="5" type="ORF">OZ401_002668</name>
</gene>
<evidence type="ECO:0000313" key="5">
    <source>
        <dbReference type="EMBL" id="WJW69075.1"/>
    </source>
</evidence>
<dbReference type="Proteomes" id="UP001431572">
    <property type="component" value="Chromosome 1"/>
</dbReference>
<name>A0A8T7M517_9CHLR</name>
<keyword evidence="7" id="KW-1185">Reference proteome</keyword>
<dbReference type="Pfam" id="PF13546">
    <property type="entry name" value="DDE_5"/>
    <property type="match status" value="1"/>
</dbReference>
<dbReference type="SUPFAM" id="SSF53098">
    <property type="entry name" value="Ribonuclease H-like"/>
    <property type="match status" value="1"/>
</dbReference>
<dbReference type="Proteomes" id="UP001431572">
    <property type="component" value="Chromosome 2"/>
</dbReference>
<dbReference type="AlphaFoldDB" id="A0A8T7M517"/>
<dbReference type="EMBL" id="CP128399">
    <property type="protein sequence ID" value="WJW67563.1"/>
    <property type="molecule type" value="Genomic_DNA"/>
</dbReference>
<organism evidence="3 6">
    <name type="scientific">Candidatus Chlorohelix allophototropha</name>
    <dbReference type="NCBI Taxonomy" id="3003348"/>
    <lineage>
        <taxon>Bacteria</taxon>
        <taxon>Bacillati</taxon>
        <taxon>Chloroflexota</taxon>
        <taxon>Chloroflexia</taxon>
        <taxon>Candidatus Chloroheliales</taxon>
        <taxon>Candidatus Chloroheliaceae</taxon>
        <taxon>Candidatus Chlorohelix</taxon>
    </lineage>
</organism>
<feature type="domain" description="Transposase IS701-like DDE" evidence="1">
    <location>
        <begin position="13"/>
        <end position="243"/>
    </location>
</feature>
<reference evidence="4" key="2">
    <citation type="journal article" date="2024" name="Nature">
        <title>Anoxygenic phototroph of the Chloroflexota uses a type I reaction centre.</title>
        <authorList>
            <person name="Tsuji J.M."/>
            <person name="Shaw N.A."/>
            <person name="Nagashima S."/>
            <person name="Venkiteswaran J.J."/>
            <person name="Schiff S.L."/>
            <person name="Watanabe T."/>
            <person name="Fukui M."/>
            <person name="Hanada S."/>
            <person name="Tank M."/>
            <person name="Neufeld J.D."/>
        </authorList>
    </citation>
    <scope>NUCLEOTIDE SEQUENCE</scope>
    <source>
        <strain evidence="4">L227-S17</strain>
    </source>
</reference>
<accession>A0A8T7M517</accession>
<dbReference type="EMBL" id="CP128400">
    <property type="protein sequence ID" value="WJW69075.1"/>
    <property type="molecule type" value="Genomic_DNA"/>
</dbReference>
<evidence type="ECO:0000313" key="4">
    <source>
        <dbReference type="EMBL" id="WJW67563.1"/>
    </source>
</evidence>
<dbReference type="EMBL" id="JACATZ010000003">
    <property type="protein sequence ID" value="NWJ47163.1"/>
    <property type="molecule type" value="Genomic_DNA"/>
</dbReference>
<protein>
    <submittedName>
        <fullName evidence="3">Transposase</fullName>
    </submittedName>
</protein>
<evidence type="ECO:0000313" key="7">
    <source>
        <dbReference type="Proteomes" id="UP001431572"/>
    </source>
</evidence>
<evidence type="ECO:0000313" key="3">
    <source>
        <dbReference type="EMBL" id="NWJ47163.1"/>
    </source>
</evidence>
<evidence type="ECO:0000259" key="1">
    <source>
        <dbReference type="Pfam" id="PF13546"/>
    </source>
</evidence>
<dbReference type="InterPro" id="IPR012337">
    <property type="entry name" value="RNaseH-like_sf"/>
</dbReference>
<sequence length="439" mass="50469">MNLNTLKEFRHEIYDCFEYASDALFNLADALMTESQAQSVLELTLSPNFERKWPSLYEALQMGQVNQTRFEQTMVRYAPHPFDGERLVLAVDATNIERPFSTTSADRGWLYKHNLPNCDKPVTVGWQFSTVVVVPAQTSSHTYIVSNRRIKTSQTPAEVASQQLSELRPYFAERPLNLGDRYYPTKAFIQNSSKDYDLLLRLKSNRVFYRKVVRDEQKRGRGAPAKHGARFQCNDPNTHGLPQRVWVGTDENGHKLVVSAWTELHLREAPELALSIIRIQREAASGKTHDPLESWYVWSGQTELDLTQVWSYYKRRYSIEHGYRFDKQDLLWEKPRLRYPSQFELWTAIVSLVHDELQIAQGLGLEVLRPWENSQRKPSPQQIRRGLSGIIVQLGSPAKASKVRGNGKGRAVGTKVRPATRYKVVKKGFSTSNLTNIRC</sequence>
<reference evidence="3 6" key="1">
    <citation type="submission" date="2020-06" db="EMBL/GenBank/DDBJ databases">
        <title>Anoxygenic phototrophic Chloroflexota member uses a Type I reaction center.</title>
        <authorList>
            <person name="Tsuji J.M."/>
            <person name="Shaw N.A."/>
            <person name="Nagashima S."/>
            <person name="Venkiteswaran J."/>
            <person name="Schiff S.L."/>
            <person name="Hanada S."/>
            <person name="Tank M."/>
            <person name="Neufeld J.D."/>
        </authorList>
    </citation>
    <scope>NUCLEOTIDE SEQUENCE [LARGE SCALE GENOMIC DNA]</scope>
    <source>
        <strain evidence="3">L227-S17</strain>
    </source>
</reference>
<evidence type="ECO:0000313" key="2">
    <source>
        <dbReference type="EMBL" id="NWJ45695.1"/>
    </source>
</evidence>
<dbReference type="EMBL" id="JACATZ010000001">
    <property type="protein sequence ID" value="NWJ45695.1"/>
    <property type="molecule type" value="Genomic_DNA"/>
</dbReference>
<dbReference type="Proteomes" id="UP000521676">
    <property type="component" value="Unassembled WGS sequence"/>
</dbReference>
<dbReference type="RefSeq" id="WP_341469457.1">
    <property type="nucleotide sequence ID" value="NZ_CP128399.1"/>
</dbReference>
<evidence type="ECO:0000313" key="6">
    <source>
        <dbReference type="Proteomes" id="UP000521676"/>
    </source>
</evidence>
<dbReference type="InterPro" id="IPR038721">
    <property type="entry name" value="IS701-like_DDE_dom"/>
</dbReference>